<evidence type="ECO:0000313" key="5">
    <source>
        <dbReference type="EMBL" id="AYO88047.1"/>
    </source>
</evidence>
<dbReference type="Proteomes" id="UP000315637">
    <property type="component" value="Segment"/>
</dbReference>
<proteinExistence type="predicted"/>
<evidence type="ECO:0000313" key="7">
    <source>
        <dbReference type="EMBL" id="AYO89095.1"/>
    </source>
</evidence>
<dbReference type="Pfam" id="PF03339">
    <property type="entry name" value="Pox_L3_FP4"/>
    <property type="match status" value="1"/>
</dbReference>
<feature type="region of interest" description="Disordered" evidence="1">
    <location>
        <begin position="1"/>
        <end position="23"/>
    </location>
</feature>
<accession>A0A1S7DLQ8</accession>
<organismHost>
    <name type="scientific">Homo sapiens</name>
    <name type="common">Human</name>
    <dbReference type="NCBI Taxonomy" id="9606"/>
</organismHost>
<reference evidence="3" key="3">
    <citation type="submission" date="2018-05" db="EMBL/GenBank/DDBJ databases">
        <authorList>
            <person name="Zorec T.M."/>
            <person name="Hosnjak L."/>
            <person name="Kutnjak D."/>
            <person name="Kusar B."/>
            <person name="Trcko K."/>
            <person name="Kocjan B.J."/>
            <person name="Li Y."/>
            <person name="Krizmaric M."/>
            <person name="Miljkovic J."/>
            <person name="Ravnikar M."/>
            <person name="Poljak M."/>
        </authorList>
    </citation>
    <scope>NUCLEOTIDE SEQUENCE</scope>
    <source>
        <strain evidence="3">MCV2_MB98</strain>
        <strain evidence="4">MCV2_MC313</strain>
        <strain evidence="5">MCV2_MC316</strain>
        <strain evidence="6">MCV2_MC332</strain>
        <strain evidence="7">MCV2_MC515</strain>
    </source>
</reference>
<protein>
    <submittedName>
        <fullName evidence="2">MC072</fullName>
    </submittedName>
</protein>
<evidence type="ECO:0000313" key="3">
    <source>
        <dbReference type="EMBL" id="AYO87707.1"/>
    </source>
</evidence>
<dbReference type="Proteomes" id="UP000320816">
    <property type="component" value="Segment"/>
</dbReference>
<sequence length="310" mass="35440">MNKQNAGGDGQKPHAHSDAPKPHAHFLESRRCCYEKERSMFYGCIGKYYSLTKHVDDEEANCWLELSALVCSARALGFPLIYGARAHAACGRTLYFELFRDLRVRRFRSDERCVPLSTLFQIAAALYTLYKRGIFSDCFVFDLVSIPRSTLSVAVGQLVFVLSTDTLAVLSLTTRLYRAQLPQTCYLGYLTSKPELARKNLVRCEYFLEWFVRNHFEMISRQHLELFKLKKKYITTAHVHRLTEPGTLVYVLRDDMQLLGVTLTEVSLNDNVRVLFSPDGAVFELDDFPLHEVFAAGELLTRAQMSSVLL</sequence>
<dbReference type="EMBL" id="MH320548">
    <property type="protein sequence ID" value="AYO87707.1"/>
    <property type="molecule type" value="Genomic_DNA"/>
</dbReference>
<dbReference type="Proteomes" id="UP000319755">
    <property type="component" value="Genome"/>
</dbReference>
<dbReference type="EMBL" id="MH320556">
    <property type="protein sequence ID" value="AYO89095.1"/>
    <property type="molecule type" value="Genomic_DNA"/>
</dbReference>
<dbReference type="EMBL" id="MH320550">
    <property type="protein sequence ID" value="AYO88047.1"/>
    <property type="molecule type" value="Genomic_DNA"/>
</dbReference>
<dbReference type="EMBL" id="MH320549">
    <property type="protein sequence ID" value="AYO87877.1"/>
    <property type="molecule type" value="Genomic_DNA"/>
</dbReference>
<dbReference type="Proteomes" id="UP000320664">
    <property type="component" value="Segment"/>
</dbReference>
<feature type="compositionally biased region" description="Basic and acidic residues" evidence="1">
    <location>
        <begin position="11"/>
        <end position="23"/>
    </location>
</feature>
<gene>
    <name evidence="2" type="primary">MC072L</name>
</gene>
<dbReference type="InterPro" id="IPR005007">
    <property type="entry name" value="Poxvirus_L3/FP4"/>
</dbReference>
<reference evidence="2" key="1">
    <citation type="journal article" date="2017" name="J. Gen. Virol.">
        <title>Recombination events and variability among full-length genomes of co-circulating molluscum contagiosum virus subtypes 1 and 2.</title>
        <authorList>
            <person name="Lopez-Bueno A."/>
            <person name="Parras-Molto M."/>
            <person name="Lopez-Barrantes O."/>
            <person name="Belda S."/>
            <person name="Alejo A."/>
        </authorList>
    </citation>
    <scope>NUCLEOTIDE SEQUENCE</scope>
    <source>
        <strain evidence="2">Madrid 2016_1</strain>
    </source>
</reference>
<dbReference type="EMBL" id="MH320551">
    <property type="protein sequence ID" value="AYO88217.1"/>
    <property type="molecule type" value="Genomic_DNA"/>
</dbReference>
<reference evidence="3" key="2">
    <citation type="journal article" date="2018" name="Viruses">
        <title>New Insights into the Evolutionary and Genomic Landscape of Molluscum Contagiosum Virus (MCV) based on Nine MCV1 and Six MCV2 Complete Genome Sequences.</title>
        <authorList>
            <person name="Zorec T."/>
            <person name="Kutnjak D."/>
            <person name="Hosnjak L."/>
            <person name="Kusar B."/>
            <person name="Trcko K."/>
            <person name="Kocjan B."/>
            <person name="Li Y."/>
            <person name="Krizmaric M."/>
            <person name="Miljkovic J."/>
            <person name="Ravnikar M."/>
            <person name="Poljak M."/>
        </authorList>
    </citation>
    <scope>NUCLEOTIDE SEQUENCE [LARGE SCALE GENOMIC DNA]</scope>
    <source>
        <strain evidence="3">MCV2_MB98</strain>
        <strain evidence="4">MCV2_MC313</strain>
        <strain evidence="5">MCV2_MC316</strain>
        <strain evidence="6">MCV2_MC332</strain>
        <strain evidence="7">MCV2_MC515</strain>
    </source>
</reference>
<name>A0A1S7DLQ8_MCV2</name>
<evidence type="ECO:0000313" key="4">
    <source>
        <dbReference type="EMBL" id="AYO87877.1"/>
    </source>
</evidence>
<dbReference type="Proteomes" id="UP000317568">
    <property type="component" value="Genome"/>
</dbReference>
<evidence type="ECO:0000256" key="1">
    <source>
        <dbReference type="SAM" id="MobiDB-lite"/>
    </source>
</evidence>
<evidence type="ECO:0000313" key="2">
    <source>
        <dbReference type="EMBL" id="AQY16645.1"/>
    </source>
</evidence>
<organism evidence="2">
    <name type="scientific">Molluscum contagiosum virus subtype 2</name>
    <name type="common">MOCV</name>
    <name type="synonym">MCVII</name>
    <dbReference type="NCBI Taxonomy" id="10281"/>
    <lineage>
        <taxon>Viruses</taxon>
        <taxon>Varidnaviria</taxon>
        <taxon>Bamfordvirae</taxon>
        <taxon>Nucleocytoviricota</taxon>
        <taxon>Pokkesviricetes</taxon>
        <taxon>Chitovirales</taxon>
        <taxon>Poxviridae</taxon>
        <taxon>Chordopoxvirinae</taxon>
        <taxon>Molluscipoxvirus</taxon>
        <taxon>Molluscipoxvirus molluscum</taxon>
        <taxon>Molluscum contagiosum virus</taxon>
    </lineage>
</organism>
<evidence type="ECO:0000313" key="6">
    <source>
        <dbReference type="EMBL" id="AYO88217.1"/>
    </source>
</evidence>
<dbReference type="Proteomes" id="UP000317891">
    <property type="component" value="Segment"/>
</dbReference>
<dbReference type="EMBL" id="KY040274">
    <property type="protein sequence ID" value="AQY16645.1"/>
    <property type="molecule type" value="Genomic_DNA"/>
</dbReference>